<gene>
    <name evidence="1" type="ORF">NG665_06465</name>
</gene>
<evidence type="ECO:0000313" key="2">
    <source>
        <dbReference type="Proteomes" id="UP001056109"/>
    </source>
</evidence>
<dbReference type="Proteomes" id="UP001056109">
    <property type="component" value="Chromosome"/>
</dbReference>
<evidence type="ECO:0008006" key="3">
    <source>
        <dbReference type="Google" id="ProtNLM"/>
    </source>
</evidence>
<evidence type="ECO:0000313" key="1">
    <source>
        <dbReference type="EMBL" id="USR79030.1"/>
    </source>
</evidence>
<accession>A0ABY5AGA0</accession>
<name>A0ABY5AGA0_9ACTO</name>
<keyword evidence="2" id="KW-1185">Reference proteome</keyword>
<protein>
    <recommendedName>
        <fullName evidence="3">RiboL-PSP-HEPN domain-containing protein</fullName>
    </recommendedName>
</protein>
<proteinExistence type="predicted"/>
<dbReference type="EMBL" id="CP099547">
    <property type="protein sequence ID" value="USR79030.1"/>
    <property type="molecule type" value="Genomic_DNA"/>
</dbReference>
<organism evidence="1 2">
    <name type="scientific">Arcanobacterium pinnipediorum</name>
    <dbReference type="NCBI Taxonomy" id="1503041"/>
    <lineage>
        <taxon>Bacteria</taxon>
        <taxon>Bacillati</taxon>
        <taxon>Actinomycetota</taxon>
        <taxon>Actinomycetes</taxon>
        <taxon>Actinomycetales</taxon>
        <taxon>Actinomycetaceae</taxon>
        <taxon>Arcanobacterium</taxon>
    </lineage>
</organism>
<sequence length="211" mass="24558">MGGIWGSNPKAEILLNRSLFVYEFLKNYHELEVTIRKIFTDNLPEFKQQLKEQLYLYLGGRLRPNIDVQSCSINFSPVKYDENEKFKSFPLITLIRIFEKNHDVIDTFDFAVESVQNTNVEFPFYDCLVRLNRMRNKLAHNLADIKFQNGDTIELLGTKQIQAALEGQLPYNNLENIDDETKCIASNVVFIKKLLQKLEDHVKGLEKSSSY</sequence>
<dbReference type="RefSeq" id="WP_252672899.1">
    <property type="nucleotide sequence ID" value="NZ_CP099547.1"/>
</dbReference>
<reference evidence="1" key="1">
    <citation type="submission" date="2022-06" db="EMBL/GenBank/DDBJ databases">
        <title>Complete Genome Sequence of Arcanobacterium pinnipediorum strain DSM 28752 isolated from a harbour seal.</title>
        <authorList>
            <person name="Borowiak M."/>
            <person name="Kreitlow A."/>
            <person name="Alssahen M."/>
            <person name="Malorny B."/>
            <person name="Laemmler C."/>
            <person name="Prenger-Berninghoff E."/>
            <person name="Siebert U."/>
            <person name="Ploetz M."/>
            <person name="Abdulmawjood A."/>
        </authorList>
    </citation>
    <scope>NUCLEOTIDE SEQUENCE</scope>
    <source>
        <strain evidence="1">DSM 28752</strain>
    </source>
</reference>